<dbReference type="EMBL" id="CP034726">
    <property type="protein sequence ID" value="QBP18091.1"/>
    <property type="molecule type" value="Genomic_DNA"/>
</dbReference>
<dbReference type="Proteomes" id="UP000294321">
    <property type="component" value="Chromosome"/>
</dbReference>
<feature type="region of interest" description="Disordered" evidence="1">
    <location>
        <begin position="40"/>
        <end position="61"/>
    </location>
</feature>
<keyword evidence="3" id="KW-1185">Reference proteome</keyword>
<reference evidence="3" key="1">
    <citation type="submission" date="2018-12" db="EMBL/GenBank/DDBJ databases">
        <title>A new species of lactobacillus.</title>
        <authorList>
            <person name="Jian Y."/>
            <person name="Xin L."/>
            <person name="Hong Z.J."/>
            <person name="Ming L.Z."/>
            <person name="Hong X.Z."/>
        </authorList>
    </citation>
    <scope>NUCLEOTIDE SEQUENCE [LARGE SCALE GENOMIC DNA]</scope>
    <source>
        <strain evidence="3">HSLZ-75</strain>
    </source>
</reference>
<proteinExistence type="predicted"/>
<evidence type="ECO:0000256" key="1">
    <source>
        <dbReference type="SAM" id="MobiDB-lite"/>
    </source>
</evidence>
<evidence type="ECO:0000313" key="3">
    <source>
        <dbReference type="Proteomes" id="UP000294321"/>
    </source>
</evidence>
<dbReference type="AlphaFoldDB" id="A0A4P6ZK04"/>
<dbReference type="KEGG" id="lji:ELX58_02800"/>
<dbReference type="RefSeq" id="WP_133441648.1">
    <property type="nucleotide sequence ID" value="NZ_CP034726.1"/>
</dbReference>
<accession>A0A4P6ZK04</accession>
<gene>
    <name evidence="2" type="ORF">ELX58_02800</name>
</gene>
<name>A0A4P6ZK04_9LACO</name>
<organism evidence="2 3">
    <name type="scientific">Acetilactobacillus jinshanensis</name>
    <dbReference type="NCBI Taxonomy" id="1720083"/>
    <lineage>
        <taxon>Bacteria</taxon>
        <taxon>Bacillati</taxon>
        <taxon>Bacillota</taxon>
        <taxon>Bacilli</taxon>
        <taxon>Lactobacillales</taxon>
        <taxon>Lactobacillaceae</taxon>
        <taxon>Acetilactobacillus</taxon>
    </lineage>
</organism>
<protein>
    <submittedName>
        <fullName evidence="2">Uncharacterized protein</fullName>
    </submittedName>
</protein>
<sequence>MTRNMIVQQLAMLYMKKSDMAKMTPKQVVRKYHQVVKQMQDEDKQLHKSTKKSASHQVGFH</sequence>
<evidence type="ECO:0000313" key="2">
    <source>
        <dbReference type="EMBL" id="QBP18091.1"/>
    </source>
</evidence>